<dbReference type="EMBL" id="JAWJZY010000005">
    <property type="protein sequence ID" value="MEE8659409.1"/>
    <property type="molecule type" value="Genomic_DNA"/>
</dbReference>
<protein>
    <submittedName>
        <fullName evidence="1">Uncharacterized protein</fullName>
    </submittedName>
</protein>
<sequence length="44" mass="5241">MISRRCTSVMLVWQKNFKDRQRRAWRFLAISALITQGIGTEKIM</sequence>
<comment type="caution">
    <text evidence="1">The sequence shown here is derived from an EMBL/GenBank/DDBJ whole genome shotgun (WGS) entry which is preliminary data.</text>
</comment>
<accession>A0ABU7U3I1</accession>
<proteinExistence type="predicted"/>
<dbReference type="Proteomes" id="UP001312908">
    <property type="component" value="Unassembled WGS sequence"/>
</dbReference>
<evidence type="ECO:0000313" key="2">
    <source>
        <dbReference type="Proteomes" id="UP001312908"/>
    </source>
</evidence>
<reference evidence="1 2" key="1">
    <citation type="submission" date="2023-10" db="EMBL/GenBank/DDBJ databases">
        <title>Sorlinia euscelidii gen. nov., sp. nov., an acetic acid bacteria isolated from the gut of Euscelidius variegatus emitter.</title>
        <authorList>
            <person name="Michoud G."/>
            <person name="Marasco R."/>
            <person name="Seferji K."/>
            <person name="Gonella E."/>
            <person name="Garuglieri E."/>
            <person name="Alma A."/>
            <person name="Mapelli F."/>
            <person name="Borin S."/>
            <person name="Daffonchio D."/>
            <person name="Crotti E."/>
        </authorList>
    </citation>
    <scope>NUCLEOTIDE SEQUENCE [LARGE SCALE GENOMIC DNA]</scope>
    <source>
        <strain evidence="1 2">EV16P</strain>
    </source>
</reference>
<organism evidence="1 2">
    <name type="scientific">Sorlinia euscelidii</name>
    <dbReference type="NCBI Taxonomy" id="3081148"/>
    <lineage>
        <taxon>Bacteria</taxon>
        <taxon>Pseudomonadati</taxon>
        <taxon>Pseudomonadota</taxon>
        <taxon>Alphaproteobacteria</taxon>
        <taxon>Acetobacterales</taxon>
        <taxon>Acetobacteraceae</taxon>
        <taxon>Sorlinia</taxon>
    </lineage>
</organism>
<evidence type="ECO:0000313" key="1">
    <source>
        <dbReference type="EMBL" id="MEE8659409.1"/>
    </source>
</evidence>
<name>A0ABU7U3I1_9PROT</name>
<keyword evidence="2" id="KW-1185">Reference proteome</keyword>
<gene>
    <name evidence="1" type="ORF">DOFOFD_10375</name>
</gene>